<feature type="transmembrane region" description="Helical" evidence="5">
    <location>
        <begin position="141"/>
        <end position="158"/>
    </location>
</feature>
<protein>
    <recommendedName>
        <fullName evidence="6">Methylamine utilisation protein MauE domain-containing protein</fullName>
    </recommendedName>
</protein>
<reference evidence="8" key="1">
    <citation type="journal article" date="2019" name="Int. J. Syst. Evol. Microbiol.">
        <title>The Global Catalogue of Microorganisms (GCM) 10K type strain sequencing project: providing services to taxonomists for standard genome sequencing and annotation.</title>
        <authorList>
            <consortium name="The Broad Institute Genomics Platform"/>
            <consortium name="The Broad Institute Genome Sequencing Center for Infectious Disease"/>
            <person name="Wu L."/>
            <person name="Ma J."/>
        </authorList>
    </citation>
    <scope>NUCLEOTIDE SEQUENCE [LARGE SCALE GENOMIC DNA]</scope>
    <source>
        <strain evidence="8">CGMCC 1.15407</strain>
    </source>
</reference>
<sequence length="176" mass="19857">MIFSAPKLKTVTTKIQLMDLSKTLKITANSKREIIAHMLAFLYTYTAINKWYDWESFRISLYNQVFPEWLGTILLYSLPPAELALAILLVGRRTVGPALWISFGLLTVFTGYIALTLMGVFDRVPCSCGGVVSALGWEEHLFFNLFFLLINGIALKRSTKDLLRSNKTNGSARLSR</sequence>
<keyword evidence="8" id="KW-1185">Reference proteome</keyword>
<feature type="transmembrane region" description="Helical" evidence="5">
    <location>
        <begin position="98"/>
        <end position="121"/>
    </location>
</feature>
<name>A0ABQ1VAD5_9BACT</name>
<evidence type="ECO:0000313" key="7">
    <source>
        <dbReference type="EMBL" id="GGF44362.1"/>
    </source>
</evidence>
<dbReference type="Pfam" id="PF07291">
    <property type="entry name" value="MauE"/>
    <property type="match status" value="1"/>
</dbReference>
<keyword evidence="4 5" id="KW-0472">Membrane</keyword>
<keyword evidence="2 5" id="KW-0812">Transmembrane</keyword>
<feature type="transmembrane region" description="Helical" evidence="5">
    <location>
        <begin position="34"/>
        <end position="52"/>
    </location>
</feature>
<proteinExistence type="predicted"/>
<evidence type="ECO:0000256" key="2">
    <source>
        <dbReference type="ARBA" id="ARBA00022692"/>
    </source>
</evidence>
<feature type="transmembrane region" description="Helical" evidence="5">
    <location>
        <begin position="72"/>
        <end position="91"/>
    </location>
</feature>
<accession>A0ABQ1VAD5</accession>
<keyword evidence="3 5" id="KW-1133">Transmembrane helix</keyword>
<dbReference type="Proteomes" id="UP000647339">
    <property type="component" value="Unassembled WGS sequence"/>
</dbReference>
<comment type="caution">
    <text evidence="7">The sequence shown here is derived from an EMBL/GenBank/DDBJ whole genome shotgun (WGS) entry which is preliminary data.</text>
</comment>
<gene>
    <name evidence="7" type="ORF">GCM10011339_36040</name>
</gene>
<evidence type="ECO:0000259" key="6">
    <source>
        <dbReference type="Pfam" id="PF07291"/>
    </source>
</evidence>
<feature type="domain" description="Methylamine utilisation protein MauE" evidence="6">
    <location>
        <begin position="34"/>
        <end position="155"/>
    </location>
</feature>
<dbReference type="EMBL" id="BMIU01000021">
    <property type="protein sequence ID" value="GGF44362.1"/>
    <property type="molecule type" value="Genomic_DNA"/>
</dbReference>
<dbReference type="InterPro" id="IPR009908">
    <property type="entry name" value="Methylamine_util_MauE"/>
</dbReference>
<evidence type="ECO:0000256" key="5">
    <source>
        <dbReference type="SAM" id="Phobius"/>
    </source>
</evidence>
<evidence type="ECO:0000256" key="3">
    <source>
        <dbReference type="ARBA" id="ARBA00022989"/>
    </source>
</evidence>
<organism evidence="7 8">
    <name type="scientific">Echinicola rosea</name>
    <dbReference type="NCBI Taxonomy" id="1807691"/>
    <lineage>
        <taxon>Bacteria</taxon>
        <taxon>Pseudomonadati</taxon>
        <taxon>Bacteroidota</taxon>
        <taxon>Cytophagia</taxon>
        <taxon>Cytophagales</taxon>
        <taxon>Cyclobacteriaceae</taxon>
        <taxon>Echinicola</taxon>
    </lineage>
</organism>
<evidence type="ECO:0000256" key="1">
    <source>
        <dbReference type="ARBA" id="ARBA00004141"/>
    </source>
</evidence>
<comment type="subcellular location">
    <subcellularLocation>
        <location evidence="1">Membrane</location>
        <topology evidence="1">Multi-pass membrane protein</topology>
    </subcellularLocation>
</comment>
<evidence type="ECO:0000256" key="4">
    <source>
        <dbReference type="ARBA" id="ARBA00023136"/>
    </source>
</evidence>
<evidence type="ECO:0000313" key="8">
    <source>
        <dbReference type="Proteomes" id="UP000647339"/>
    </source>
</evidence>